<sequence>MSMPPASAPQQRINVIYACYRIALSFFLIMLFLLAQNNSILGANDPELYLQTITSYCVATLLGYLLLRYWPVYEGTQLFLMLVIDVTAMTLMLYANGGPSLQLSMLYLVVVMAASVLLTQGRAMVIALLAALAVIYQQLYFSLLQGSQLQMASSVGLLAVSFVATSLLGQLITRRLRVVEREAEIQSEHAAQFQAINQHIIQQMHTGILVLDQFQDIMLINDAARQWLHQPDAEKGWTLSQLSTVLDQQINAALSREQFTPFIMVADEKSVALSVQLITLDQTVLSQHIKPMQTAPTVVILENLSRANQQAQQLKLASLGRLTASIAHEIRNPLAAISQAGELLTETITQPDERALLAMIQKQSVRLNRMIEDILQLSRRNTSQPQTIELLGWLSEFCRDFVPNTTERINSQTYSAEQLRIKLLDPEVTQLHVSFDPMQLEQVVTNLVNNGLHHGSKKHEQPKVLFRVKTLESGLVMLDVVDQGGGIPAHVASSLFEPFFTTESGGTGLGLYLSRAFCEANGASLWCVPQEKGACFRISFGV</sequence>
<dbReference type="Pfam" id="PF25323">
    <property type="entry name" value="6TM_PilS"/>
    <property type="match status" value="1"/>
</dbReference>
<dbReference type="Pfam" id="PF00512">
    <property type="entry name" value="HisKA"/>
    <property type="match status" value="1"/>
</dbReference>
<feature type="domain" description="Histidine kinase" evidence="5">
    <location>
        <begin position="325"/>
        <end position="542"/>
    </location>
</feature>
<feature type="transmembrane region" description="Helical" evidence="4">
    <location>
        <begin position="101"/>
        <end position="118"/>
    </location>
</feature>
<name>A0A345PA81_9GAMM</name>
<accession>A0A345PA81</accession>
<dbReference type="PROSITE" id="PS50109">
    <property type="entry name" value="HIS_KIN"/>
    <property type="match status" value="1"/>
</dbReference>
<dbReference type="Gene3D" id="3.30.450.20">
    <property type="entry name" value="PAS domain"/>
    <property type="match status" value="1"/>
</dbReference>
<dbReference type="InterPro" id="IPR003661">
    <property type="entry name" value="HisK_dim/P_dom"/>
</dbReference>
<dbReference type="InterPro" id="IPR036097">
    <property type="entry name" value="HisK_dim/P_sf"/>
</dbReference>
<evidence type="ECO:0000256" key="1">
    <source>
        <dbReference type="ARBA" id="ARBA00000085"/>
    </source>
</evidence>
<dbReference type="SMART" id="SM00387">
    <property type="entry name" value="HATPase_c"/>
    <property type="match status" value="1"/>
</dbReference>
<dbReference type="Gene3D" id="1.10.287.130">
    <property type="match status" value="1"/>
</dbReference>
<dbReference type="CDD" id="cd00082">
    <property type="entry name" value="HisKA"/>
    <property type="match status" value="1"/>
</dbReference>
<evidence type="ECO:0000256" key="2">
    <source>
        <dbReference type="ARBA" id="ARBA00012438"/>
    </source>
</evidence>
<organism evidence="6 7">
    <name type="scientific">Aquirhabdus parva</name>
    <dbReference type="NCBI Taxonomy" id="2283318"/>
    <lineage>
        <taxon>Bacteria</taxon>
        <taxon>Pseudomonadati</taxon>
        <taxon>Pseudomonadota</taxon>
        <taxon>Gammaproteobacteria</taxon>
        <taxon>Moraxellales</taxon>
        <taxon>Moraxellaceae</taxon>
        <taxon>Aquirhabdus</taxon>
    </lineage>
</organism>
<dbReference type="InterPro" id="IPR003594">
    <property type="entry name" value="HATPase_dom"/>
</dbReference>
<keyword evidence="3" id="KW-0597">Phosphoprotein</keyword>
<dbReference type="Proteomes" id="UP000253940">
    <property type="component" value="Chromosome"/>
</dbReference>
<keyword evidence="7" id="KW-1185">Reference proteome</keyword>
<keyword evidence="4" id="KW-0812">Transmembrane</keyword>
<dbReference type="EC" id="2.7.13.3" evidence="2"/>
<keyword evidence="4" id="KW-0472">Membrane</keyword>
<evidence type="ECO:0000259" key="5">
    <source>
        <dbReference type="PROSITE" id="PS50109"/>
    </source>
</evidence>
<protein>
    <recommendedName>
        <fullName evidence="2">histidine kinase</fullName>
        <ecNumber evidence="2">2.7.13.3</ecNumber>
    </recommendedName>
</protein>
<gene>
    <name evidence="6" type="ORF">HYN46_15880</name>
</gene>
<proteinExistence type="predicted"/>
<evidence type="ECO:0000256" key="3">
    <source>
        <dbReference type="ARBA" id="ARBA00022553"/>
    </source>
</evidence>
<keyword evidence="4" id="KW-1133">Transmembrane helix</keyword>
<feature type="transmembrane region" description="Helical" evidence="4">
    <location>
        <begin position="12"/>
        <end position="36"/>
    </location>
</feature>
<dbReference type="EMBL" id="CP031222">
    <property type="protein sequence ID" value="AXI04190.1"/>
    <property type="molecule type" value="Genomic_DNA"/>
</dbReference>
<reference evidence="6 7" key="1">
    <citation type="submission" date="2018-07" db="EMBL/GenBank/DDBJ databases">
        <title>Genome sequencing of Moraxellaceae gen. HYN0046.</title>
        <authorList>
            <person name="Kim M."/>
            <person name="Yi H."/>
        </authorList>
    </citation>
    <scope>NUCLEOTIDE SEQUENCE [LARGE SCALE GENOMIC DNA]</scope>
    <source>
        <strain evidence="6 7">HYN0046</strain>
    </source>
</reference>
<evidence type="ECO:0000256" key="4">
    <source>
        <dbReference type="SAM" id="Phobius"/>
    </source>
</evidence>
<dbReference type="SUPFAM" id="SSF55874">
    <property type="entry name" value="ATPase domain of HSP90 chaperone/DNA topoisomerase II/histidine kinase"/>
    <property type="match status" value="1"/>
</dbReference>
<dbReference type="InterPro" id="IPR036890">
    <property type="entry name" value="HATPase_C_sf"/>
</dbReference>
<dbReference type="SMART" id="SM00388">
    <property type="entry name" value="HisKA"/>
    <property type="match status" value="1"/>
</dbReference>
<dbReference type="OrthoDB" id="9815750at2"/>
<feature type="transmembrane region" description="Helical" evidence="4">
    <location>
        <begin position="125"/>
        <end position="143"/>
    </location>
</feature>
<dbReference type="AlphaFoldDB" id="A0A345PA81"/>
<dbReference type="Pfam" id="PF02518">
    <property type="entry name" value="HATPase_c"/>
    <property type="match status" value="1"/>
</dbReference>
<dbReference type="PRINTS" id="PR00344">
    <property type="entry name" value="BCTRLSENSOR"/>
</dbReference>
<dbReference type="PANTHER" id="PTHR43065:SF52">
    <property type="entry name" value="SENSOR PROTEIN KINASE PILS"/>
    <property type="match status" value="1"/>
</dbReference>
<evidence type="ECO:0000313" key="7">
    <source>
        <dbReference type="Proteomes" id="UP000253940"/>
    </source>
</evidence>
<feature type="transmembrane region" description="Helical" evidence="4">
    <location>
        <begin position="149"/>
        <end position="172"/>
    </location>
</feature>
<evidence type="ECO:0000313" key="6">
    <source>
        <dbReference type="EMBL" id="AXI04190.1"/>
    </source>
</evidence>
<dbReference type="SUPFAM" id="SSF47384">
    <property type="entry name" value="Homodimeric domain of signal transducing histidine kinase"/>
    <property type="match status" value="1"/>
</dbReference>
<dbReference type="GO" id="GO:0000155">
    <property type="term" value="F:phosphorelay sensor kinase activity"/>
    <property type="evidence" value="ECO:0007669"/>
    <property type="project" value="InterPro"/>
</dbReference>
<dbReference type="PANTHER" id="PTHR43065">
    <property type="entry name" value="SENSOR HISTIDINE KINASE"/>
    <property type="match status" value="1"/>
</dbReference>
<dbReference type="Gene3D" id="3.30.565.10">
    <property type="entry name" value="Histidine kinase-like ATPase, C-terminal domain"/>
    <property type="match status" value="1"/>
</dbReference>
<dbReference type="InterPro" id="IPR005467">
    <property type="entry name" value="His_kinase_dom"/>
</dbReference>
<dbReference type="KEGG" id="mbah:HYN46_15880"/>
<comment type="catalytic activity">
    <reaction evidence="1">
        <text>ATP + protein L-histidine = ADP + protein N-phospho-L-histidine.</text>
        <dbReference type="EC" id="2.7.13.3"/>
    </reaction>
</comment>
<feature type="transmembrane region" description="Helical" evidence="4">
    <location>
        <begin position="48"/>
        <end position="66"/>
    </location>
</feature>
<dbReference type="InterPro" id="IPR004358">
    <property type="entry name" value="Sig_transdc_His_kin-like_C"/>
</dbReference>